<reference evidence="3" key="1">
    <citation type="submission" date="2019-08" db="EMBL/GenBank/DDBJ databases">
        <authorList>
            <person name="Kucharzyk K."/>
            <person name="Murdoch R.W."/>
            <person name="Higgins S."/>
            <person name="Loffler F."/>
        </authorList>
    </citation>
    <scope>NUCLEOTIDE SEQUENCE</scope>
</reference>
<dbReference type="Pfam" id="PF02254">
    <property type="entry name" value="TrkA_N"/>
    <property type="match status" value="1"/>
</dbReference>
<protein>
    <recommendedName>
        <fullName evidence="4">RCK N-terminal domain-containing protein</fullName>
    </recommendedName>
</protein>
<evidence type="ECO:0000259" key="1">
    <source>
        <dbReference type="Pfam" id="PF02026"/>
    </source>
</evidence>
<dbReference type="InterPro" id="IPR003032">
    <property type="entry name" value="Ryanodine_rcpt"/>
</dbReference>
<dbReference type="PANTHER" id="PTHR43833:SF11">
    <property type="entry name" value="VOLTAGE-GATED POTASSIUM CHANNEL KCH"/>
    <property type="match status" value="1"/>
</dbReference>
<dbReference type="InterPro" id="IPR003148">
    <property type="entry name" value="RCK_N"/>
</dbReference>
<feature type="domain" description="Ryanodine receptor Ryr" evidence="1">
    <location>
        <begin position="410"/>
        <end position="470"/>
    </location>
</feature>
<sequence length="481" mass="52846">MGSVFRDNVTQLRVALKQHPTVIIGAGRKGRSIAADLLERHDEKAVIVEQQAGHKSSAELRRAGHLVIKGDAAFKETLKSAGALKARQLICFARDQTVGVQVAGQLRELWRKKAGDGGEHCDCHVHLDNPRLVDLFRSHGNARDEAVRVHFFNLHKMMARSLFQRLPQELAPALQRGEVRKLRVDLIGFTNPGQAILLQGLRVLHLGLAQGVAWHVWVDASQGTPGSARQALLARHPLADEVADIRFHSVDAQYRALLDAQAGEAEGTLSLVICALPSDEASLTAAAEILHATPSGDFRVFALCEDASGLAALLTGPGQANQASQRLKLFGNLEEFCTVEMICGAQQDRLAQAIHADYLQLTQGTAGESDAYKTAWEALDEDARDANRAQADHLPYKLMLVGGSVANIDEQALEFLAAIEHQRWAAHRYLNGWRYGPERDDERRLHPSLVPWAELSEGEREKDRDAVRRMAQLQSLGKGVL</sequence>
<dbReference type="Pfam" id="PF02026">
    <property type="entry name" value="RyR"/>
    <property type="match status" value="1"/>
</dbReference>
<evidence type="ECO:0000313" key="3">
    <source>
        <dbReference type="EMBL" id="MPM40214.1"/>
    </source>
</evidence>
<name>A0A644ZRI1_9ZZZZ</name>
<comment type="caution">
    <text evidence="3">The sequence shown here is derived from an EMBL/GenBank/DDBJ whole genome shotgun (WGS) entry which is preliminary data.</text>
</comment>
<dbReference type="InterPro" id="IPR036291">
    <property type="entry name" value="NAD(P)-bd_dom_sf"/>
</dbReference>
<gene>
    <name evidence="3" type="ORF">SDC9_86854</name>
</gene>
<dbReference type="Gene3D" id="3.40.50.720">
    <property type="entry name" value="NAD(P)-binding Rossmann-like Domain"/>
    <property type="match status" value="1"/>
</dbReference>
<accession>A0A644ZRI1</accession>
<dbReference type="GO" id="GO:0006813">
    <property type="term" value="P:potassium ion transport"/>
    <property type="evidence" value="ECO:0007669"/>
    <property type="project" value="InterPro"/>
</dbReference>
<proteinExistence type="predicted"/>
<evidence type="ECO:0008006" key="4">
    <source>
        <dbReference type="Google" id="ProtNLM"/>
    </source>
</evidence>
<dbReference type="InterPro" id="IPR050721">
    <property type="entry name" value="Trk_Ktr_HKT_K-transport"/>
</dbReference>
<evidence type="ECO:0000259" key="2">
    <source>
        <dbReference type="Pfam" id="PF02254"/>
    </source>
</evidence>
<dbReference type="AlphaFoldDB" id="A0A644ZRI1"/>
<dbReference type="EMBL" id="VSSQ01008919">
    <property type="protein sequence ID" value="MPM40214.1"/>
    <property type="molecule type" value="Genomic_DNA"/>
</dbReference>
<dbReference type="SUPFAM" id="SSF51735">
    <property type="entry name" value="NAD(P)-binding Rossmann-fold domains"/>
    <property type="match status" value="1"/>
</dbReference>
<dbReference type="Gene3D" id="6.20.350.10">
    <property type="match status" value="1"/>
</dbReference>
<feature type="domain" description="RCK N-terminal" evidence="2">
    <location>
        <begin position="22"/>
        <end position="109"/>
    </location>
</feature>
<dbReference type="PANTHER" id="PTHR43833">
    <property type="entry name" value="POTASSIUM CHANNEL PROTEIN 2-RELATED-RELATED"/>
    <property type="match status" value="1"/>
</dbReference>
<organism evidence="3">
    <name type="scientific">bioreactor metagenome</name>
    <dbReference type="NCBI Taxonomy" id="1076179"/>
    <lineage>
        <taxon>unclassified sequences</taxon>
        <taxon>metagenomes</taxon>
        <taxon>ecological metagenomes</taxon>
    </lineage>
</organism>